<organism evidence="1 2">
    <name type="scientific">Legionella erythra</name>
    <dbReference type="NCBI Taxonomy" id="448"/>
    <lineage>
        <taxon>Bacteria</taxon>
        <taxon>Pseudomonadati</taxon>
        <taxon>Pseudomonadota</taxon>
        <taxon>Gammaproteobacteria</taxon>
        <taxon>Legionellales</taxon>
        <taxon>Legionellaceae</taxon>
        <taxon>Legionella</taxon>
    </lineage>
</organism>
<dbReference type="EMBL" id="LNYA01000034">
    <property type="protein sequence ID" value="KTC94526.1"/>
    <property type="molecule type" value="Genomic_DNA"/>
</dbReference>
<keyword evidence="2" id="KW-1185">Reference proteome</keyword>
<evidence type="ECO:0000313" key="1">
    <source>
        <dbReference type="EMBL" id="KTC94526.1"/>
    </source>
</evidence>
<evidence type="ECO:0000313" key="2">
    <source>
        <dbReference type="Proteomes" id="UP000054773"/>
    </source>
</evidence>
<proteinExistence type="predicted"/>
<reference evidence="1 2" key="1">
    <citation type="submission" date="2015-11" db="EMBL/GenBank/DDBJ databases">
        <title>Genomic analysis of 38 Legionella species identifies large and diverse effector repertoires.</title>
        <authorList>
            <person name="Burstein D."/>
            <person name="Amaro F."/>
            <person name="Zusman T."/>
            <person name="Lifshitz Z."/>
            <person name="Cohen O."/>
            <person name="Gilbert J.A."/>
            <person name="Pupko T."/>
            <person name="Shuman H.A."/>
            <person name="Segal G."/>
        </authorList>
    </citation>
    <scope>NUCLEOTIDE SEQUENCE [LARGE SCALE GENOMIC DNA]</scope>
    <source>
        <strain evidence="1 2">SE-32A-C8</strain>
    </source>
</reference>
<protein>
    <submittedName>
        <fullName evidence="1">Uncharacterized protein</fullName>
    </submittedName>
</protein>
<comment type="caution">
    <text evidence="1">The sequence shown here is derived from an EMBL/GenBank/DDBJ whole genome shotgun (WGS) entry which is preliminary data.</text>
</comment>
<dbReference type="RefSeq" id="WP_156412492.1">
    <property type="nucleotide sequence ID" value="NZ_CAAAHY010000042.1"/>
</dbReference>
<accession>A0A0W0TG23</accession>
<sequence length="52" mass="6459">MKNRHQEKKSLRKISKQNLENIVGGNRDIREIINPDEFRQQFRDLVNRFHRR</sequence>
<gene>
    <name evidence="1" type="ORF">Lery_2693</name>
</gene>
<dbReference type="AlphaFoldDB" id="A0A0W0TG23"/>
<dbReference type="STRING" id="448.Lery_2693"/>
<dbReference type="PATRIC" id="fig|448.7.peg.2827"/>
<dbReference type="Proteomes" id="UP000054773">
    <property type="component" value="Unassembled WGS sequence"/>
</dbReference>
<name>A0A0W0TG23_LEGER</name>